<dbReference type="InterPro" id="IPR016024">
    <property type="entry name" value="ARM-type_fold"/>
</dbReference>
<keyword evidence="3" id="KW-1185">Reference proteome</keyword>
<protein>
    <submittedName>
        <fullName evidence="2">Aberrant root formation protein</fullName>
    </submittedName>
</protein>
<comment type="caution">
    <text evidence="2">The sequence shown here is derived from an EMBL/GenBank/DDBJ whole genome shotgun (WGS) entry which is preliminary data.</text>
</comment>
<evidence type="ECO:0000256" key="1">
    <source>
        <dbReference type="SAM" id="Coils"/>
    </source>
</evidence>
<feature type="coiled-coil region" evidence="1">
    <location>
        <begin position="82"/>
        <end position="109"/>
    </location>
</feature>
<evidence type="ECO:0000313" key="2">
    <source>
        <dbReference type="EMBL" id="KAF5204764.1"/>
    </source>
</evidence>
<sequence>MYHFLLTQQDNLNGLMGNLEKISINISSATLQLKLEEETTTIYISMSNHSVIRLKELLNICSTCIILGESEDAVSSLVEFVNQIYEEVIDEEKEEEEALKQNALEILNELLGFISSPSLDQMVLDAFSFVLPKLVVKFAPFSNKFCEIAEAVIGRLISTCSPRDMLAYICEVLDCPNEMFNEPAYFTPLLGGLSKVFVSLQRRHFEHMKEALPAVLNVLQAVSVELSDENLDSFKVLIDRAILIAYSIREVCQKLEGERKEQSRALLGLFVLQLMALASITLPDRDLNMLIMSQLSLFLRFCNLSYLGLVTGGDVEASTIILKGVEESDNFMSCFSLVKEGAFIAVVWGIISDEVVKAADEDLTVVKENLRNSQAKRWQTVGMLKYLLASIDQPWKLKEHAVDFLLSIMERNTSQECSNGNADCSSYVPSLYTAVQSFEMVIIYAPDAILRKKFFAALKLVSSKAFS</sequence>
<keyword evidence="1" id="KW-0175">Coiled coil</keyword>
<reference evidence="2 3" key="1">
    <citation type="submission" date="2020-06" db="EMBL/GenBank/DDBJ databases">
        <title>Transcriptomic and genomic resources for Thalictrum thalictroides and T. hernandezii: Facilitating candidate gene discovery in an emerging model plant lineage.</title>
        <authorList>
            <person name="Arias T."/>
            <person name="Riano-Pachon D.M."/>
            <person name="Di Stilio V.S."/>
        </authorList>
    </citation>
    <scope>NUCLEOTIDE SEQUENCE [LARGE SCALE GENOMIC DNA]</scope>
    <source>
        <strain evidence="3">cv. WT478/WT964</strain>
        <tissue evidence="2">Leaves</tissue>
    </source>
</reference>
<dbReference type="GO" id="GO:0055105">
    <property type="term" value="F:ubiquitin-protein transferase inhibitor activity"/>
    <property type="evidence" value="ECO:0007669"/>
    <property type="project" value="TreeGrafter"/>
</dbReference>
<name>A0A7J6X4Z6_THATH</name>
<dbReference type="InterPro" id="IPR019516">
    <property type="entry name" value="Glomulin/ALF4"/>
</dbReference>
<dbReference type="AlphaFoldDB" id="A0A7J6X4Z6"/>
<proteinExistence type="predicted"/>
<dbReference type="PANTHER" id="PTHR15430:SF1">
    <property type="entry name" value="GLOMULIN"/>
    <property type="match status" value="1"/>
</dbReference>
<dbReference type="EMBL" id="JABWDY010004991">
    <property type="protein sequence ID" value="KAF5204764.1"/>
    <property type="molecule type" value="Genomic_DNA"/>
</dbReference>
<dbReference type="SUPFAM" id="SSF48371">
    <property type="entry name" value="ARM repeat"/>
    <property type="match status" value="1"/>
</dbReference>
<evidence type="ECO:0000313" key="3">
    <source>
        <dbReference type="Proteomes" id="UP000554482"/>
    </source>
</evidence>
<dbReference type="PANTHER" id="PTHR15430">
    <property type="entry name" value="GLOMULIN"/>
    <property type="match status" value="1"/>
</dbReference>
<dbReference type="OrthoDB" id="619536at2759"/>
<gene>
    <name evidence="2" type="ORF">FRX31_005649</name>
</gene>
<dbReference type="GO" id="GO:0005737">
    <property type="term" value="C:cytoplasm"/>
    <property type="evidence" value="ECO:0007669"/>
    <property type="project" value="TreeGrafter"/>
</dbReference>
<dbReference type="Proteomes" id="UP000554482">
    <property type="component" value="Unassembled WGS sequence"/>
</dbReference>
<accession>A0A7J6X4Z6</accession>
<organism evidence="2 3">
    <name type="scientific">Thalictrum thalictroides</name>
    <name type="common">Rue-anemone</name>
    <name type="synonym">Anemone thalictroides</name>
    <dbReference type="NCBI Taxonomy" id="46969"/>
    <lineage>
        <taxon>Eukaryota</taxon>
        <taxon>Viridiplantae</taxon>
        <taxon>Streptophyta</taxon>
        <taxon>Embryophyta</taxon>
        <taxon>Tracheophyta</taxon>
        <taxon>Spermatophyta</taxon>
        <taxon>Magnoliopsida</taxon>
        <taxon>Ranunculales</taxon>
        <taxon>Ranunculaceae</taxon>
        <taxon>Thalictroideae</taxon>
        <taxon>Thalictrum</taxon>
    </lineage>
</organism>